<keyword evidence="4 6" id="KW-1133">Transmembrane helix</keyword>
<dbReference type="InterPro" id="IPR050367">
    <property type="entry name" value="APC_superfamily"/>
</dbReference>
<dbReference type="AlphaFoldDB" id="A0A2R6AH87"/>
<dbReference type="GO" id="GO:0005886">
    <property type="term" value="C:plasma membrane"/>
    <property type="evidence" value="ECO:0007669"/>
    <property type="project" value="UniProtKB-SubCell"/>
</dbReference>
<organism evidence="7 8">
    <name type="scientific">Candidatus Marsarchaeota G1 archaeon BE_D</name>
    <dbReference type="NCBI Taxonomy" id="1978156"/>
    <lineage>
        <taxon>Archaea</taxon>
        <taxon>Candidatus Marsarchaeota</taxon>
        <taxon>Candidatus Marsarchaeota group 1</taxon>
    </lineage>
</organism>
<evidence type="ECO:0000256" key="5">
    <source>
        <dbReference type="ARBA" id="ARBA00023136"/>
    </source>
</evidence>
<dbReference type="PIRSF" id="PIRSF006060">
    <property type="entry name" value="AA_transporter"/>
    <property type="match status" value="1"/>
</dbReference>
<reference evidence="7 8" key="1">
    <citation type="submission" date="2017-04" db="EMBL/GenBank/DDBJ databases">
        <title>Novel microbial lineages endemic to geothermal iron-oxide mats fill important gaps in the evolutionary history of Archaea.</title>
        <authorList>
            <person name="Jay Z.J."/>
            <person name="Beam J.P."/>
            <person name="Dlakic M."/>
            <person name="Rusch D.B."/>
            <person name="Kozubal M.A."/>
            <person name="Inskeep W.P."/>
        </authorList>
    </citation>
    <scope>NUCLEOTIDE SEQUENCE [LARGE SCALE GENOMIC DNA]</scope>
    <source>
        <strain evidence="7">BE_D</strain>
    </source>
</reference>
<accession>A0A2R6AH87</accession>
<feature type="transmembrane region" description="Helical" evidence="6">
    <location>
        <begin position="358"/>
        <end position="381"/>
    </location>
</feature>
<feature type="transmembrane region" description="Helical" evidence="6">
    <location>
        <begin position="135"/>
        <end position="156"/>
    </location>
</feature>
<evidence type="ECO:0000256" key="1">
    <source>
        <dbReference type="ARBA" id="ARBA00004651"/>
    </source>
</evidence>
<dbReference type="InterPro" id="IPR002293">
    <property type="entry name" value="AA/rel_permease1"/>
</dbReference>
<feature type="transmembrane region" description="Helical" evidence="6">
    <location>
        <begin position="262"/>
        <end position="284"/>
    </location>
</feature>
<feature type="transmembrane region" description="Helical" evidence="6">
    <location>
        <begin position="443"/>
        <end position="461"/>
    </location>
</feature>
<feature type="transmembrane region" description="Helical" evidence="6">
    <location>
        <begin position="53"/>
        <end position="72"/>
    </location>
</feature>
<feature type="transmembrane region" description="Helical" evidence="6">
    <location>
        <begin position="168"/>
        <end position="194"/>
    </location>
</feature>
<feature type="transmembrane region" description="Helical" evidence="6">
    <location>
        <begin position="414"/>
        <end position="437"/>
    </location>
</feature>
<dbReference type="GO" id="GO:0022857">
    <property type="term" value="F:transmembrane transporter activity"/>
    <property type="evidence" value="ECO:0007669"/>
    <property type="project" value="InterPro"/>
</dbReference>
<dbReference type="PANTHER" id="PTHR42770:SF7">
    <property type="entry name" value="MEMBRANE PROTEIN"/>
    <property type="match status" value="1"/>
</dbReference>
<name>A0A2R6AH87_9ARCH</name>
<feature type="transmembrane region" description="Helical" evidence="6">
    <location>
        <begin position="512"/>
        <end position="531"/>
    </location>
</feature>
<evidence type="ECO:0000313" key="8">
    <source>
        <dbReference type="Proteomes" id="UP000240569"/>
    </source>
</evidence>
<dbReference type="EMBL" id="NEXD01000022">
    <property type="protein sequence ID" value="PSN85736.1"/>
    <property type="molecule type" value="Genomic_DNA"/>
</dbReference>
<sequence length="552" mass="59595">MCQNVQSYGVKNKLFLLAFYSMASEKDTPSVFIREATGLVRTLSFFDALSSNLAIINIASALTFPILLIAYTFPQANIPLSVLLTIPPVLVFNGVYSLFSRAMPRSGGDYVFISRTLAPSLGFAANFSFVMWNMFWIGVYANWTSTIGLSTLFYTLGLELKNSSYTSLGAALATPLAGFVTGSTVIALVTLVSILGIKKIISVQNVFVVVGFIGTIAGLFTVLLSSHTEFVSAINRFASYSAILATGASSGFSPPTHETLRATVLATGLVALTMLFGQFSVYVGGEIKRAKTNIPLAAFLTTIITALFLILGGIAVSRVIGIDFAGASQAAYYSASSQYPFSVAPYFNFFASLLSNNVFLVVLIGLGFTLWTAAGAIFNLITNSRCILAWSFDRVFPEVFGSVSESFRTPVNSLILTALISWVFLILYSFFVSVVSFMAGTTLGYVFTFGSTAIAAIVFPFRKPKLYKRSGADIEVRGVPLIALLGAGLLVYFALLSYALLTNSAFGMNSPLSLLAIAAFWLFGIALFFVFKWHQKRKGINLELAFNEIPPE</sequence>
<evidence type="ECO:0008006" key="9">
    <source>
        <dbReference type="Google" id="ProtNLM"/>
    </source>
</evidence>
<evidence type="ECO:0000256" key="3">
    <source>
        <dbReference type="ARBA" id="ARBA00022692"/>
    </source>
</evidence>
<evidence type="ECO:0000256" key="4">
    <source>
        <dbReference type="ARBA" id="ARBA00022989"/>
    </source>
</evidence>
<proteinExistence type="predicted"/>
<feature type="transmembrane region" description="Helical" evidence="6">
    <location>
        <begin position="78"/>
        <end position="98"/>
    </location>
</feature>
<comment type="caution">
    <text evidence="7">The sequence shown here is derived from an EMBL/GenBank/DDBJ whole genome shotgun (WGS) entry which is preliminary data.</text>
</comment>
<dbReference type="Proteomes" id="UP000240569">
    <property type="component" value="Unassembled WGS sequence"/>
</dbReference>
<dbReference type="Gene3D" id="1.20.1740.10">
    <property type="entry name" value="Amino acid/polyamine transporter I"/>
    <property type="match status" value="1"/>
</dbReference>
<feature type="transmembrane region" description="Helical" evidence="6">
    <location>
        <begin position="296"/>
        <end position="316"/>
    </location>
</feature>
<gene>
    <name evidence="7" type="ORF">B9Q02_05055</name>
</gene>
<dbReference type="Pfam" id="PF13520">
    <property type="entry name" value="AA_permease_2"/>
    <property type="match status" value="1"/>
</dbReference>
<evidence type="ECO:0000256" key="6">
    <source>
        <dbReference type="SAM" id="Phobius"/>
    </source>
</evidence>
<dbReference type="PANTHER" id="PTHR42770">
    <property type="entry name" value="AMINO ACID TRANSPORTER-RELATED"/>
    <property type="match status" value="1"/>
</dbReference>
<keyword evidence="3 6" id="KW-0812">Transmembrane</keyword>
<feature type="transmembrane region" description="Helical" evidence="6">
    <location>
        <begin position="206"/>
        <end position="225"/>
    </location>
</feature>
<evidence type="ECO:0000313" key="7">
    <source>
        <dbReference type="EMBL" id="PSN85736.1"/>
    </source>
</evidence>
<protein>
    <recommendedName>
        <fullName evidence="9">Amino acid permease/ SLC12A domain-containing protein</fullName>
    </recommendedName>
</protein>
<comment type="subcellular location">
    <subcellularLocation>
        <location evidence="1">Cell membrane</location>
        <topology evidence="1">Multi-pass membrane protein</topology>
    </subcellularLocation>
</comment>
<keyword evidence="5 6" id="KW-0472">Membrane</keyword>
<feature type="transmembrane region" description="Helical" evidence="6">
    <location>
        <begin position="481"/>
        <end position="500"/>
    </location>
</feature>
<keyword evidence="2" id="KW-1003">Cell membrane</keyword>
<evidence type="ECO:0000256" key="2">
    <source>
        <dbReference type="ARBA" id="ARBA00022475"/>
    </source>
</evidence>